<accession>A0ABP9HCW7</accession>
<dbReference type="Proteomes" id="UP001501692">
    <property type="component" value="Unassembled WGS sequence"/>
</dbReference>
<evidence type="ECO:0000313" key="8">
    <source>
        <dbReference type="Proteomes" id="UP001501692"/>
    </source>
</evidence>
<name>A0ABP9HCW7_9FLAO</name>
<evidence type="ECO:0000256" key="5">
    <source>
        <dbReference type="SAM" id="Phobius"/>
    </source>
</evidence>
<dbReference type="InterPro" id="IPR007016">
    <property type="entry name" value="O-antigen_ligase-rel_domated"/>
</dbReference>
<comment type="caution">
    <text evidence="7">The sequence shown here is derived from an EMBL/GenBank/DDBJ whole genome shotgun (WGS) entry which is preliminary data.</text>
</comment>
<feature type="transmembrane region" description="Helical" evidence="5">
    <location>
        <begin position="203"/>
        <end position="234"/>
    </location>
</feature>
<gene>
    <name evidence="7" type="ORF">GCM10023315_16240</name>
</gene>
<evidence type="ECO:0000256" key="1">
    <source>
        <dbReference type="ARBA" id="ARBA00004141"/>
    </source>
</evidence>
<dbReference type="EMBL" id="BAABJK010000004">
    <property type="protein sequence ID" value="GAA4967557.1"/>
    <property type="molecule type" value="Genomic_DNA"/>
</dbReference>
<feature type="transmembrane region" description="Helical" evidence="5">
    <location>
        <begin position="371"/>
        <end position="404"/>
    </location>
</feature>
<feature type="transmembrane region" description="Helical" evidence="5">
    <location>
        <begin position="335"/>
        <end position="359"/>
    </location>
</feature>
<dbReference type="InterPro" id="IPR051533">
    <property type="entry name" value="WaaL-like"/>
</dbReference>
<keyword evidence="3 5" id="KW-1133">Transmembrane helix</keyword>
<organism evidence="7 8">
    <name type="scientific">Algibacter aquimarinus</name>
    <dbReference type="NCBI Taxonomy" id="1136748"/>
    <lineage>
        <taxon>Bacteria</taxon>
        <taxon>Pseudomonadati</taxon>
        <taxon>Bacteroidota</taxon>
        <taxon>Flavobacteriia</taxon>
        <taxon>Flavobacteriales</taxon>
        <taxon>Flavobacteriaceae</taxon>
        <taxon>Algibacter</taxon>
    </lineage>
</organism>
<feature type="domain" description="O-antigen ligase-related" evidence="6">
    <location>
        <begin position="205"/>
        <end position="352"/>
    </location>
</feature>
<keyword evidence="2 5" id="KW-0812">Transmembrane</keyword>
<feature type="transmembrane region" description="Helical" evidence="5">
    <location>
        <begin position="67"/>
        <end position="83"/>
    </location>
</feature>
<evidence type="ECO:0000256" key="2">
    <source>
        <dbReference type="ARBA" id="ARBA00022692"/>
    </source>
</evidence>
<proteinExistence type="predicted"/>
<keyword evidence="8" id="KW-1185">Reference proteome</keyword>
<feature type="transmembrane region" description="Helical" evidence="5">
    <location>
        <begin position="118"/>
        <end position="140"/>
    </location>
</feature>
<dbReference type="PANTHER" id="PTHR37422:SF17">
    <property type="entry name" value="O-ANTIGEN LIGASE"/>
    <property type="match status" value="1"/>
</dbReference>
<dbReference type="RefSeq" id="WP_345166854.1">
    <property type="nucleotide sequence ID" value="NZ_BAABJK010000004.1"/>
</dbReference>
<comment type="subcellular location">
    <subcellularLocation>
        <location evidence="1">Membrane</location>
        <topology evidence="1">Multi-pass membrane protein</topology>
    </subcellularLocation>
</comment>
<feature type="transmembrane region" description="Helical" evidence="5">
    <location>
        <begin position="172"/>
        <end position="191"/>
    </location>
</feature>
<evidence type="ECO:0000313" key="7">
    <source>
        <dbReference type="EMBL" id="GAA4967557.1"/>
    </source>
</evidence>
<keyword evidence="4 5" id="KW-0472">Membrane</keyword>
<feature type="transmembrane region" description="Helical" evidence="5">
    <location>
        <begin position="240"/>
        <end position="261"/>
    </location>
</feature>
<dbReference type="Pfam" id="PF04932">
    <property type="entry name" value="Wzy_C"/>
    <property type="match status" value="1"/>
</dbReference>
<protein>
    <recommendedName>
        <fullName evidence="6">O-antigen ligase-related domain-containing protein</fullName>
    </recommendedName>
</protein>
<dbReference type="PANTHER" id="PTHR37422">
    <property type="entry name" value="TEICHURONIC ACID BIOSYNTHESIS PROTEIN TUAE"/>
    <property type="match status" value="1"/>
</dbReference>
<reference evidence="8" key="1">
    <citation type="journal article" date="2019" name="Int. J. Syst. Evol. Microbiol.">
        <title>The Global Catalogue of Microorganisms (GCM) 10K type strain sequencing project: providing services to taxonomists for standard genome sequencing and annotation.</title>
        <authorList>
            <consortium name="The Broad Institute Genomics Platform"/>
            <consortium name="The Broad Institute Genome Sequencing Center for Infectious Disease"/>
            <person name="Wu L."/>
            <person name="Ma J."/>
        </authorList>
    </citation>
    <scope>NUCLEOTIDE SEQUENCE [LARGE SCALE GENOMIC DNA]</scope>
    <source>
        <strain evidence="8">JCM 18287</strain>
    </source>
</reference>
<sequence length="413" mass="48837">MLEYSLNIKTRNNKYSVHKLILFLFGVFSFFLGTGYEKLTVYSLILLTVFSFLSFDVKKVNLKKEVVIFYLFFLIILIYSLVFKEYKYIERNISFFLFPLLMLNINKELIKKAFIKNIIFYSFSLGLLFYSFRIIIYYLVTGTAVETGAPLIWYSFYDLKRVLFSNNELGQIFHSVYYSVYSICSVLFLIFNLKYVKHKWLSCLLIFFHIIFVFIAASRISYITITILILIFIIKIKNKKISVSLLLITVLSFFCFSKLVLNNEYSYLYHKFVEDVPYAVDFRINLWSNSCKIFFNNLKGIGFKNFHEELHILNSTTLPQGPLGSEGSKYNAHNLFLEFFCALGMIGGFYFIFVIRAIFKRALEKKNETLFYLIVTLSISFLTESFLLRQYGIIFFMFFVTLFWNNKIEKTIS</sequence>
<evidence type="ECO:0000259" key="6">
    <source>
        <dbReference type="Pfam" id="PF04932"/>
    </source>
</evidence>
<evidence type="ECO:0000256" key="3">
    <source>
        <dbReference type="ARBA" id="ARBA00022989"/>
    </source>
</evidence>
<feature type="transmembrane region" description="Helical" evidence="5">
    <location>
        <begin position="16"/>
        <end position="33"/>
    </location>
</feature>
<evidence type="ECO:0000256" key="4">
    <source>
        <dbReference type="ARBA" id="ARBA00023136"/>
    </source>
</evidence>